<dbReference type="Proteomes" id="UP000078397">
    <property type="component" value="Unassembled WGS sequence"/>
</dbReference>
<sequence>MPRQSRNLVHICGEAEAKRPKSPRFCRLPLGLRLPLGINANWSPRTCTSRRKIHGRKPFLVSLACMLRTHESIATLPPASFSLVGPEEQQQMVRIAMAMASPANMSVSNANVFYFRYINTALKDADRSLGRCQHDRLTHTEAAMMASKLITSRFEE</sequence>
<evidence type="ECO:0000313" key="2">
    <source>
        <dbReference type="Proteomes" id="UP000078397"/>
    </source>
</evidence>
<comment type="caution">
    <text evidence="1">The sequence shown here is derived from an EMBL/GenBank/DDBJ whole genome shotgun (WGS) entry which is preliminary data.</text>
</comment>
<dbReference type="AlphaFoldDB" id="A0A179FQG8"/>
<name>A0A179FQG8_METCM</name>
<accession>A0A179FQG8</accession>
<reference evidence="1 2" key="1">
    <citation type="journal article" date="2016" name="PLoS Pathog.">
        <title>Biosynthesis of antibiotic leucinostatins in bio-control fungus Purpureocillium lilacinum and their inhibition on phytophthora revealed by genome mining.</title>
        <authorList>
            <person name="Wang G."/>
            <person name="Liu Z."/>
            <person name="Lin R."/>
            <person name="Li E."/>
            <person name="Mao Z."/>
            <person name="Ling J."/>
            <person name="Yang Y."/>
            <person name="Yin W.B."/>
            <person name="Xie B."/>
        </authorList>
    </citation>
    <scope>NUCLEOTIDE SEQUENCE [LARGE SCALE GENOMIC DNA]</scope>
    <source>
        <strain evidence="1">170</strain>
    </source>
</reference>
<gene>
    <name evidence="1" type="ORF">VFPPC_15734</name>
</gene>
<dbReference type="KEGG" id="pchm:VFPPC_15734"/>
<dbReference type="GeneID" id="28857481"/>
<proteinExistence type="predicted"/>
<organism evidence="1 2">
    <name type="scientific">Pochonia chlamydosporia 170</name>
    <dbReference type="NCBI Taxonomy" id="1380566"/>
    <lineage>
        <taxon>Eukaryota</taxon>
        <taxon>Fungi</taxon>
        <taxon>Dikarya</taxon>
        <taxon>Ascomycota</taxon>
        <taxon>Pezizomycotina</taxon>
        <taxon>Sordariomycetes</taxon>
        <taxon>Hypocreomycetidae</taxon>
        <taxon>Hypocreales</taxon>
        <taxon>Clavicipitaceae</taxon>
        <taxon>Pochonia</taxon>
    </lineage>
</organism>
<dbReference type="RefSeq" id="XP_018144674.1">
    <property type="nucleotide sequence ID" value="XM_018293487.1"/>
</dbReference>
<evidence type="ECO:0000313" key="1">
    <source>
        <dbReference type="EMBL" id="OAQ67824.1"/>
    </source>
</evidence>
<protein>
    <submittedName>
        <fullName evidence="1">Uncharacterized protein</fullName>
    </submittedName>
</protein>
<dbReference type="EMBL" id="LSBJ02000003">
    <property type="protein sequence ID" value="OAQ67824.1"/>
    <property type="molecule type" value="Genomic_DNA"/>
</dbReference>
<keyword evidence="2" id="KW-1185">Reference proteome</keyword>